<dbReference type="InterPro" id="IPR000182">
    <property type="entry name" value="GNAT_dom"/>
</dbReference>
<comment type="caution">
    <text evidence="3">The sequence shown here is derived from an EMBL/GenBank/DDBJ whole genome shotgun (WGS) entry which is preliminary data.</text>
</comment>
<protein>
    <recommendedName>
        <fullName evidence="2">N-acetyltransferase domain-containing protein</fullName>
    </recommendedName>
</protein>
<keyword evidence="4" id="KW-1185">Reference proteome</keyword>
<evidence type="ECO:0000256" key="1">
    <source>
        <dbReference type="SAM" id="MobiDB-lite"/>
    </source>
</evidence>
<dbReference type="InterPro" id="IPR016181">
    <property type="entry name" value="Acyl_CoA_acyltransferase"/>
</dbReference>
<evidence type="ECO:0000313" key="4">
    <source>
        <dbReference type="Proteomes" id="UP001500642"/>
    </source>
</evidence>
<name>A0ABP8J287_9MICO</name>
<evidence type="ECO:0000313" key="3">
    <source>
        <dbReference type="EMBL" id="GAA4383713.1"/>
    </source>
</evidence>
<accession>A0ABP8J287</accession>
<dbReference type="SUPFAM" id="SSF55729">
    <property type="entry name" value="Acyl-CoA N-acyltransferases (Nat)"/>
    <property type="match status" value="1"/>
</dbReference>
<sequence>MAGMAILYPGLHNDAVKKRHVRWAQTLVDAGFSFDLLVDKGREETAALIREALDTPGGQPDSTGARSDTPGAQPDSAAPTGFALEPQDTGLVVRDASGTLAGALVLTAVSYDNGTALFVRALATAPGFRSRGIATVLLGLAPQVLGQAGLPTRALLTGAAPEALAGFVHRAGFVVLENGDEPPFTFGGIEDELLASSATIPGDRCWFFKEVA</sequence>
<feature type="region of interest" description="Disordered" evidence="1">
    <location>
        <begin position="51"/>
        <end position="80"/>
    </location>
</feature>
<feature type="domain" description="N-acetyltransferase" evidence="2">
    <location>
        <begin position="47"/>
        <end position="196"/>
    </location>
</feature>
<evidence type="ECO:0000259" key="2">
    <source>
        <dbReference type="PROSITE" id="PS51186"/>
    </source>
</evidence>
<proteinExistence type="predicted"/>
<dbReference type="Pfam" id="PF00583">
    <property type="entry name" value="Acetyltransf_1"/>
    <property type="match status" value="1"/>
</dbReference>
<dbReference type="EMBL" id="BAABGL010000002">
    <property type="protein sequence ID" value="GAA4383713.1"/>
    <property type="molecule type" value="Genomic_DNA"/>
</dbReference>
<dbReference type="PROSITE" id="PS51186">
    <property type="entry name" value="GNAT"/>
    <property type="match status" value="1"/>
</dbReference>
<organism evidence="3 4">
    <name type="scientific">Brevibacterium pityocampae</name>
    <dbReference type="NCBI Taxonomy" id="506594"/>
    <lineage>
        <taxon>Bacteria</taxon>
        <taxon>Bacillati</taxon>
        <taxon>Actinomycetota</taxon>
        <taxon>Actinomycetes</taxon>
        <taxon>Micrococcales</taxon>
        <taxon>Brevibacteriaceae</taxon>
        <taxon>Brevibacterium</taxon>
    </lineage>
</organism>
<reference evidence="4" key="1">
    <citation type="journal article" date="2019" name="Int. J. Syst. Evol. Microbiol.">
        <title>The Global Catalogue of Microorganisms (GCM) 10K type strain sequencing project: providing services to taxonomists for standard genome sequencing and annotation.</title>
        <authorList>
            <consortium name="The Broad Institute Genomics Platform"/>
            <consortium name="The Broad Institute Genome Sequencing Center for Infectious Disease"/>
            <person name="Wu L."/>
            <person name="Ma J."/>
        </authorList>
    </citation>
    <scope>NUCLEOTIDE SEQUENCE [LARGE SCALE GENOMIC DNA]</scope>
    <source>
        <strain evidence="4">JCM 17808</strain>
    </source>
</reference>
<gene>
    <name evidence="3" type="ORF">GCM10023167_03520</name>
</gene>
<dbReference type="Gene3D" id="3.40.630.30">
    <property type="match status" value="1"/>
</dbReference>
<dbReference type="Proteomes" id="UP001500642">
    <property type="component" value="Unassembled WGS sequence"/>
</dbReference>